<name>A0ABQ5SJB7_9CHLO</name>
<protein>
    <submittedName>
        <fullName evidence="1">Uncharacterized protein</fullName>
    </submittedName>
</protein>
<dbReference type="Proteomes" id="UP001165090">
    <property type="component" value="Unassembled WGS sequence"/>
</dbReference>
<dbReference type="EMBL" id="BSDZ01000089">
    <property type="protein sequence ID" value="GLI70065.1"/>
    <property type="molecule type" value="Genomic_DNA"/>
</dbReference>
<organism evidence="1 2">
    <name type="scientific">Volvox africanus</name>
    <dbReference type="NCBI Taxonomy" id="51714"/>
    <lineage>
        <taxon>Eukaryota</taxon>
        <taxon>Viridiplantae</taxon>
        <taxon>Chlorophyta</taxon>
        <taxon>core chlorophytes</taxon>
        <taxon>Chlorophyceae</taxon>
        <taxon>CS clade</taxon>
        <taxon>Chlamydomonadales</taxon>
        <taxon>Volvocaceae</taxon>
        <taxon>Volvox</taxon>
    </lineage>
</organism>
<accession>A0ABQ5SJB7</accession>
<comment type="caution">
    <text evidence="1">The sequence shown here is derived from an EMBL/GenBank/DDBJ whole genome shotgun (WGS) entry which is preliminary data.</text>
</comment>
<evidence type="ECO:0000313" key="2">
    <source>
        <dbReference type="Proteomes" id="UP001165090"/>
    </source>
</evidence>
<evidence type="ECO:0000313" key="1">
    <source>
        <dbReference type="EMBL" id="GLI70065.1"/>
    </source>
</evidence>
<reference evidence="1 2" key="1">
    <citation type="journal article" date="2023" name="IScience">
        <title>Expanded male sex-determining region conserved during the evolution of homothallism in the green alga Volvox.</title>
        <authorList>
            <person name="Yamamoto K."/>
            <person name="Matsuzaki R."/>
            <person name="Mahakham W."/>
            <person name="Heman W."/>
            <person name="Sekimoto H."/>
            <person name="Kawachi M."/>
            <person name="Minakuchi Y."/>
            <person name="Toyoda A."/>
            <person name="Nozaki H."/>
        </authorList>
    </citation>
    <scope>NUCLEOTIDE SEQUENCE [LARGE SCALE GENOMIC DNA]</scope>
    <source>
        <strain evidence="1 2">NIES-4468</strain>
    </source>
</reference>
<proteinExistence type="predicted"/>
<keyword evidence="2" id="KW-1185">Reference proteome</keyword>
<sequence length="140" mass="15443">MQVNRHTRLLDTIKQKWCHTRRTLFGVIDSKLNQRRNISFQKLLVKRGSRSEIMFFGRPCCRNTVATKRRANSSAPAVVCVGAKCVILLSRSTNTTIASCPLRVVGSWVIKSIDMLSHTEAGMGSGCSKPPGLVLVGLLC</sequence>
<gene>
    <name evidence="1" type="ORF">VaNZ11_014836</name>
</gene>